<gene>
    <name evidence="1" type="ORF">CRU78_11980</name>
</gene>
<dbReference type="EMBL" id="PDHS01000279">
    <property type="protein sequence ID" value="MQM31192.1"/>
    <property type="molecule type" value="Genomic_DNA"/>
</dbReference>
<sequence>MTRLGIGLRVSHTDYGDGTVIQILGSLVRVDFFGVPLDVDEHELELVVDTGADVDEALGENGVLGVPLSRQKYFTSIEAINLGVVPPDSEQLLHFTMNGGALTKEIKHSLEHARTKGLSKVVIGHYGTGKTHYLQLVRAVALMSGWVVAFVEFDPKAADPAKPQLVYRHILSSLEFPARQDGGVVRGFVGLVKEVRAHWKSADIKHLPFFRLNPWFRDGLMTLLAHNHDEENETYLAGCAWLAGDKQLASIRALAKDARLSTRVPAMPTTKETAEIYAFHLVVVNEIVRQLGYKGLLLILDEAEHVRGYSMRRKERANNFFDYLARCAHSPMDIGDLPAPNDHGYELPKFCGKGPHFGLYVGLTPSFGIPETREDCVFIRSADDVLVNRSPSSKDYKDWLEKLLEMFHKYCPEDSELFSDKKNRQRITDALGKMYVAQLGSSTPLRNWIKLGGLACSVPLVDRMCSVDTLIDHLTNCGEQITSL</sequence>
<evidence type="ECO:0000313" key="2">
    <source>
        <dbReference type="Proteomes" id="UP000342300"/>
    </source>
</evidence>
<protein>
    <recommendedName>
        <fullName evidence="3">ATP-binding protein</fullName>
    </recommendedName>
</protein>
<organism evidence="1 2">
    <name type="scientific">Candidatus Accumulibacter phosphatis</name>
    <dbReference type="NCBI Taxonomy" id="327160"/>
    <lineage>
        <taxon>Bacteria</taxon>
        <taxon>Pseudomonadati</taxon>
        <taxon>Pseudomonadota</taxon>
        <taxon>Betaproteobacteria</taxon>
        <taxon>Candidatus Accumulibacter</taxon>
    </lineage>
</organism>
<dbReference type="Proteomes" id="UP000342300">
    <property type="component" value="Unassembled WGS sequence"/>
</dbReference>
<dbReference type="InterPro" id="IPR021228">
    <property type="entry name" value="BrxD"/>
</dbReference>
<dbReference type="Pfam" id="PF10923">
    <property type="entry name" value="BrxC_BrxD"/>
    <property type="match status" value="1"/>
</dbReference>
<accession>A0A6A7RW79</accession>
<comment type="caution">
    <text evidence="1">The sequence shown here is derived from an EMBL/GenBank/DDBJ whole genome shotgun (WGS) entry which is preliminary data.</text>
</comment>
<dbReference type="AlphaFoldDB" id="A0A6A7RW79"/>
<name>A0A6A7RW79_9PROT</name>
<reference evidence="1 2" key="1">
    <citation type="submission" date="2017-09" db="EMBL/GenBank/DDBJ databases">
        <title>Metagenomic Analysis Reveals Denitrifying Candidatus Accumulibacter and Flanking Population as a Source of N2O.</title>
        <authorList>
            <person name="Gao H."/>
            <person name="Mao Y."/>
            <person name="Zhao X."/>
            <person name="Liu W.-T."/>
            <person name="Zhang T."/>
            <person name="Wells G."/>
        </authorList>
    </citation>
    <scope>NUCLEOTIDE SEQUENCE [LARGE SCALE GENOMIC DNA]</scope>
    <source>
        <strain evidence="1">CANDO_2_IC</strain>
    </source>
</reference>
<proteinExistence type="predicted"/>
<evidence type="ECO:0008006" key="3">
    <source>
        <dbReference type="Google" id="ProtNLM"/>
    </source>
</evidence>
<evidence type="ECO:0000313" key="1">
    <source>
        <dbReference type="EMBL" id="MQM31192.1"/>
    </source>
</evidence>